<evidence type="ECO:0000313" key="2">
    <source>
        <dbReference type="Proteomes" id="UP000004947"/>
    </source>
</evidence>
<gene>
    <name evidence="1" type="ORF">LNTAR_22000</name>
</gene>
<keyword evidence="2" id="KW-1185">Reference proteome</keyword>
<accession>A6DSL1</accession>
<evidence type="ECO:0000313" key="1">
    <source>
        <dbReference type="EMBL" id="EDM25364.1"/>
    </source>
</evidence>
<dbReference type="EMBL" id="ABCK01000031">
    <property type="protein sequence ID" value="EDM25364.1"/>
    <property type="molecule type" value="Genomic_DNA"/>
</dbReference>
<dbReference type="STRING" id="313628.LNTAR_22000"/>
<dbReference type="AlphaFoldDB" id="A6DSL1"/>
<name>A6DSL1_9BACT</name>
<comment type="caution">
    <text evidence="1">The sequence shown here is derived from an EMBL/GenBank/DDBJ whole genome shotgun (WGS) entry which is preliminary data.</text>
</comment>
<organism evidence="1 2">
    <name type="scientific">Lentisphaera araneosa HTCC2155</name>
    <dbReference type="NCBI Taxonomy" id="313628"/>
    <lineage>
        <taxon>Bacteria</taxon>
        <taxon>Pseudomonadati</taxon>
        <taxon>Lentisphaerota</taxon>
        <taxon>Lentisphaeria</taxon>
        <taxon>Lentisphaerales</taxon>
        <taxon>Lentisphaeraceae</taxon>
        <taxon>Lentisphaera</taxon>
    </lineage>
</organism>
<proteinExistence type="predicted"/>
<reference evidence="1 2" key="1">
    <citation type="journal article" date="2010" name="J. Bacteriol.">
        <title>Genome sequence of Lentisphaera araneosa HTCC2155T, the type species of the order Lentisphaerales in the phylum Lentisphaerae.</title>
        <authorList>
            <person name="Thrash J.C."/>
            <person name="Cho J.C."/>
            <person name="Vergin K.L."/>
            <person name="Morris R.M."/>
            <person name="Giovannoni S.J."/>
        </authorList>
    </citation>
    <scope>NUCLEOTIDE SEQUENCE [LARGE SCALE GENOMIC DNA]</scope>
    <source>
        <strain evidence="1 2">HTCC2155</strain>
    </source>
</reference>
<dbReference type="RefSeq" id="WP_007280820.1">
    <property type="nucleotide sequence ID" value="NZ_ABCK01000031.1"/>
</dbReference>
<sequence length="69" mass="8666">MKLKYRFEFKSRELFRILNKKAKEISREFSVFDGYNKFWFREDNVDLLEFLELTALVEEYELQRSDRIF</sequence>
<protein>
    <submittedName>
        <fullName evidence="1">Uncharacterized protein</fullName>
    </submittedName>
</protein>
<dbReference type="Proteomes" id="UP000004947">
    <property type="component" value="Unassembled WGS sequence"/>
</dbReference>